<name>A0AB38R1N4_PARTM</name>
<dbReference type="EMBL" id="CP063414">
    <property type="protein sequence ID" value="UOE77614.1"/>
    <property type="molecule type" value="Genomic_DNA"/>
</dbReference>
<proteinExistence type="predicted"/>
<organism evidence="1 2">
    <name type="scientific">Parageobacillus thermoglucosidasius</name>
    <name type="common">Geobacillus thermoglucosidasius</name>
    <dbReference type="NCBI Taxonomy" id="1426"/>
    <lineage>
        <taxon>Bacteria</taxon>
        <taxon>Bacillati</taxon>
        <taxon>Bacillota</taxon>
        <taxon>Bacilli</taxon>
        <taxon>Bacillales</taxon>
        <taxon>Anoxybacillaceae</taxon>
        <taxon>Parageobacillus</taxon>
    </lineage>
</organism>
<dbReference type="Proteomes" id="UP001058458">
    <property type="component" value="Chromosome"/>
</dbReference>
<gene>
    <name evidence="1" type="ORF">IMI45_07375</name>
</gene>
<evidence type="ECO:0000313" key="2">
    <source>
        <dbReference type="Proteomes" id="UP001058458"/>
    </source>
</evidence>
<dbReference type="AlphaFoldDB" id="A0AB38R1N4"/>
<sequence length="106" mass="12268">MLESFDVRTISVEVADENTYGLRFYDDINAYAKGRYLFETFTEQINRNNLALPPEWNQMTKIQQWKVKPGSIIIKGNAASQLQMGDRYIGGAKQWYITNLDDLTKP</sequence>
<evidence type="ECO:0000313" key="1">
    <source>
        <dbReference type="EMBL" id="UOE77614.1"/>
    </source>
</evidence>
<protein>
    <submittedName>
        <fullName evidence="1">Uncharacterized protein</fullName>
    </submittedName>
</protein>
<reference evidence="1" key="1">
    <citation type="submission" date="2020-10" db="EMBL/GenBank/DDBJ databases">
        <authorList>
            <person name="Delgado J.A."/>
            <person name="Gonzalez J.M."/>
        </authorList>
    </citation>
    <scope>NUCLEOTIDE SEQUENCE</scope>
    <source>
        <strain evidence="1">23.6</strain>
    </source>
</reference>
<accession>A0AB38R1N4</accession>